<reference evidence="1" key="1">
    <citation type="submission" date="2022-04" db="EMBL/GenBank/DDBJ databases">
        <title>Chromosome-scale genome assembly of Holotrichia oblita Faldermann.</title>
        <authorList>
            <person name="Rongchong L."/>
        </authorList>
    </citation>
    <scope>NUCLEOTIDE SEQUENCE</scope>
    <source>
        <strain evidence="1">81SQS9</strain>
    </source>
</reference>
<organism evidence="1 2">
    <name type="scientific">Holotrichia oblita</name>
    <name type="common">Chafer beetle</name>
    <dbReference type="NCBI Taxonomy" id="644536"/>
    <lineage>
        <taxon>Eukaryota</taxon>
        <taxon>Metazoa</taxon>
        <taxon>Ecdysozoa</taxon>
        <taxon>Arthropoda</taxon>
        <taxon>Hexapoda</taxon>
        <taxon>Insecta</taxon>
        <taxon>Pterygota</taxon>
        <taxon>Neoptera</taxon>
        <taxon>Endopterygota</taxon>
        <taxon>Coleoptera</taxon>
        <taxon>Polyphaga</taxon>
        <taxon>Scarabaeiformia</taxon>
        <taxon>Scarabaeidae</taxon>
        <taxon>Melolonthinae</taxon>
        <taxon>Holotrichia</taxon>
    </lineage>
</organism>
<accession>A0ACB9T6X4</accession>
<comment type="caution">
    <text evidence="1">The sequence shown here is derived from an EMBL/GenBank/DDBJ whole genome shotgun (WGS) entry which is preliminary data.</text>
</comment>
<dbReference type="Proteomes" id="UP001056778">
    <property type="component" value="Chromosome 4"/>
</dbReference>
<keyword evidence="2" id="KW-1185">Reference proteome</keyword>
<keyword evidence="1" id="KW-0406">Ion transport</keyword>
<name>A0ACB9T6X4_HOLOL</name>
<sequence>MNRYQDSPVLNVITSTGYPVWKSPFPTVAVCNHNVVYKSNSGNITKILAVKEEPFYTGGAGLGSGLTVTINVEPTQYISSVKTIPGVTIFAHSGYKYPQMGVQYNSISIGEVLSFELEQSVFQSDTDIVRLTPESRGCLFEHEGRSNWTGIYNSQTCFNECKANYITRVCDCIPFYYPTINNTRVCTFSDLPCLHSNRKNFVNLMLSDDIKADTEYMHQHGVLFPEFCYCLPNCNEVTYLLHDEKKKISEKPENNFRLSSRPPTNETCVVNVYYNSVAGILRIRTAILTWDTLLGTIGGTFGLCMGGSVISMLEFLFYFIQALFGKRFIEKQKKRNNKPHTWKINVLPNTQKIHSLHM</sequence>
<protein>
    <submittedName>
        <fullName evidence="1">Amiloride-sensitive sodium channel-related</fullName>
    </submittedName>
</protein>
<dbReference type="EMBL" id="CM043018">
    <property type="protein sequence ID" value="KAI4462562.1"/>
    <property type="molecule type" value="Genomic_DNA"/>
</dbReference>
<evidence type="ECO:0000313" key="2">
    <source>
        <dbReference type="Proteomes" id="UP001056778"/>
    </source>
</evidence>
<keyword evidence="1" id="KW-0813">Transport</keyword>
<evidence type="ECO:0000313" key="1">
    <source>
        <dbReference type="EMBL" id="KAI4462562.1"/>
    </source>
</evidence>
<proteinExistence type="predicted"/>
<gene>
    <name evidence="1" type="ORF">MML48_4g00018066</name>
</gene>
<keyword evidence="1" id="KW-0407">Ion channel</keyword>